<dbReference type="InterPro" id="IPR003672">
    <property type="entry name" value="CobN/Mg_chltase"/>
</dbReference>
<comment type="caution">
    <text evidence="2">The sequence shown here is derived from an EMBL/GenBank/DDBJ whole genome shotgun (WGS) entry which is preliminary data.</text>
</comment>
<evidence type="ECO:0000313" key="3">
    <source>
        <dbReference type="Proteomes" id="UP001168620"/>
    </source>
</evidence>
<proteinExistence type="predicted"/>
<dbReference type="NCBIfam" id="TIGR02257">
    <property type="entry name" value="cobalto_cobN"/>
    <property type="match status" value="1"/>
</dbReference>
<gene>
    <name evidence="2" type="primary">cobN</name>
    <name evidence="2" type="ORF">QWY28_06725</name>
</gene>
<keyword evidence="3" id="KW-1185">Reference proteome</keyword>
<dbReference type="PANTHER" id="PTHR44119">
    <property type="entry name" value="MAGNESIUM-CHELATASE SUBUNIT CHLH, CHLOROPLASTIC"/>
    <property type="match status" value="1"/>
</dbReference>
<dbReference type="EMBL" id="JAUHJQ010000002">
    <property type="protein sequence ID" value="MDN4172629.1"/>
    <property type="molecule type" value="Genomic_DNA"/>
</dbReference>
<accession>A0ABT8FDQ5</accession>
<dbReference type="Pfam" id="PF02514">
    <property type="entry name" value="CobN-Mg_chel"/>
    <property type="match status" value="1"/>
</dbReference>
<dbReference type="GO" id="GO:0051116">
    <property type="term" value="F:cobaltochelatase activity"/>
    <property type="evidence" value="ECO:0007669"/>
    <property type="project" value="UniProtKB-EC"/>
</dbReference>
<dbReference type="RefSeq" id="WP_300951547.1">
    <property type="nucleotide sequence ID" value="NZ_JAUHJQ010000002.1"/>
</dbReference>
<evidence type="ECO:0000259" key="1">
    <source>
        <dbReference type="Pfam" id="PF02514"/>
    </source>
</evidence>
<dbReference type="CDD" id="cd10150">
    <property type="entry name" value="CobN_like"/>
    <property type="match status" value="1"/>
</dbReference>
<organism evidence="2 3">
    <name type="scientific">Nocardioides oceani</name>
    <dbReference type="NCBI Taxonomy" id="3058369"/>
    <lineage>
        <taxon>Bacteria</taxon>
        <taxon>Bacillati</taxon>
        <taxon>Actinomycetota</taxon>
        <taxon>Actinomycetes</taxon>
        <taxon>Propionibacteriales</taxon>
        <taxon>Nocardioidaceae</taxon>
        <taxon>Nocardioides</taxon>
    </lineage>
</organism>
<dbReference type="Proteomes" id="UP001168620">
    <property type="component" value="Unassembled WGS sequence"/>
</dbReference>
<evidence type="ECO:0000313" key="2">
    <source>
        <dbReference type="EMBL" id="MDN4172629.1"/>
    </source>
</evidence>
<protein>
    <submittedName>
        <fullName evidence="2">Cobaltochelatase subunit CobN</fullName>
        <ecNumber evidence="2">6.6.1.2</ecNumber>
    </submittedName>
</protein>
<feature type="domain" description="CobN/magnesium chelatase" evidence="1">
    <location>
        <begin position="103"/>
        <end position="1186"/>
    </location>
</feature>
<sequence length="1206" mass="128739">MAAPARICLLSTSDTDLLSAQASGADYGLANPARPAHQAMAAAIEGADLVVARILGGPQDLCGGFRRIRETGMPMVVLGGEQEPNAELMELSSVPVGVAAQAHRYLAEGGPENLAQLHAFLSDTVLLTGEGFDPPAAVPAWGVAERPQPHGLPGAPDLPRVGILYYRAHHSSGNTGFVHALADAVDATGAAVGVPVFAGSLRSAPDELFATLATFDALVVTVLAAGGSVPASASAGGDDEAWDVERIAALDVPVLQGLCLTSSRAEWEANDDGVTPLDSANQVAIPEFDGRIITVPFSFKEVDPDGLPRYVADPERCRRVAGLAVNHARLRRVPNARKKVALVLSAYPTKHARIGNAVGLDTPVSTVRLLRRLRDAGYDLGGPGAVPGLDLADDTAAGDALIHAMIAAGGQDEEWLTSDQLSDAHVRVSAEQYAAWTAHLPQELRAGMTEAWGEAPGSVFVNEAGEIVLATLVAGNVVLMIQPPRGFGENPVAIYHDPDLAPTHHYLAAYRWLAAPEAEGGFGAHAVVHLGKHGSLEWLPGKNAALSAACGPDAVLGDLPLFYPFLVNDPGEGAQAKRRAHATIVDHLVPPMARAESYGDIARLEQLLDEHGNIAAMDPAKLPAIRGEIWSLMRAAELHRDLGLEERPEDDDFDDFLLHVDGWLCEIKDVQIRDGLHVLGQPPTGEALVNLVLAILRAAQVWGGVGHAVPGLRAALGLTDGAPTTEVDAVEEQARALVTALAHADWDPAAVDGLHDDADVRAALRFAATEVVPRLAATTDELDALLHALDGGYVAAGPSGSPLRGLVNVLPTGRNFYTVDPRAVPSRLAWQTGQAMAESLVRRYLEETGEHPTSVGLSVWGTSAMRTSGDDVAEVLALLGVRPVWDEMSRRVTELAVIDLEELGRPRIDVTVRISGFFRDAFPHTVAMLDDAVRLVAGLDEPDDVNFVRAHVQTDLAEHGDERRATTRVFGSKPGSYGAGILQLVESGTWRDDADLAEVYTTWGGFAYGRGLDGAPAADDMRAAYRRIKVAAKNVDSLEHDIADSDDYFQYHGGMVATVRALTGADPKAYVGDSTTPDAVRTRSLQEETTRVFRARVVNPRWIAAMQRHGYKGAFELAATVDYLFGFDATAGVVHDWMYESLAASYVLDETNQEFLRRSNPWALRGIVERLHEAADRGLWAEPDAETLASLQKVYLEVEGDLEDER</sequence>
<keyword evidence="2" id="KW-0436">Ligase</keyword>
<dbReference type="EC" id="6.6.1.2" evidence="2"/>
<dbReference type="PANTHER" id="PTHR44119:SF4">
    <property type="entry name" value="AEROBIC COBALTOCHELATASE SUBUNIT COBN"/>
    <property type="match status" value="1"/>
</dbReference>
<name>A0ABT8FDQ5_9ACTN</name>
<reference evidence="2" key="1">
    <citation type="submission" date="2023-06" db="EMBL/GenBank/DDBJ databases">
        <title>Draft genome sequence of Nocardioides sp. SOB77.</title>
        <authorList>
            <person name="Zhang G."/>
        </authorList>
    </citation>
    <scope>NUCLEOTIDE SEQUENCE</scope>
    <source>
        <strain evidence="2">SOB77</strain>
    </source>
</reference>
<dbReference type="InterPro" id="IPR011953">
    <property type="entry name" value="Cobalto_CobN"/>
</dbReference>